<keyword evidence="2" id="KW-1185">Reference proteome</keyword>
<accession>A0ABD2YXX4</accession>
<organism evidence="1 2">
    <name type="scientific">Cinchona calisaya</name>
    <dbReference type="NCBI Taxonomy" id="153742"/>
    <lineage>
        <taxon>Eukaryota</taxon>
        <taxon>Viridiplantae</taxon>
        <taxon>Streptophyta</taxon>
        <taxon>Embryophyta</taxon>
        <taxon>Tracheophyta</taxon>
        <taxon>Spermatophyta</taxon>
        <taxon>Magnoliopsida</taxon>
        <taxon>eudicotyledons</taxon>
        <taxon>Gunneridae</taxon>
        <taxon>Pentapetalae</taxon>
        <taxon>asterids</taxon>
        <taxon>lamiids</taxon>
        <taxon>Gentianales</taxon>
        <taxon>Rubiaceae</taxon>
        <taxon>Cinchonoideae</taxon>
        <taxon>Cinchoneae</taxon>
        <taxon>Cinchona</taxon>
    </lineage>
</organism>
<reference evidence="1 2" key="1">
    <citation type="submission" date="2024-11" db="EMBL/GenBank/DDBJ databases">
        <title>A near-complete genome assembly of Cinchona calisaya.</title>
        <authorList>
            <person name="Lian D.C."/>
            <person name="Zhao X.W."/>
            <person name="Wei L."/>
        </authorList>
    </citation>
    <scope>NUCLEOTIDE SEQUENCE [LARGE SCALE GENOMIC DNA]</scope>
    <source>
        <tissue evidence="1">Nenye</tissue>
    </source>
</reference>
<dbReference type="EMBL" id="JBJUIK010000012">
    <property type="protein sequence ID" value="KAL3510692.1"/>
    <property type="molecule type" value="Genomic_DNA"/>
</dbReference>
<evidence type="ECO:0000313" key="1">
    <source>
        <dbReference type="EMBL" id="KAL3510692.1"/>
    </source>
</evidence>
<evidence type="ECO:0000313" key="2">
    <source>
        <dbReference type="Proteomes" id="UP001630127"/>
    </source>
</evidence>
<comment type="caution">
    <text evidence="1">The sequence shown here is derived from an EMBL/GenBank/DDBJ whole genome shotgun (WGS) entry which is preliminary data.</text>
</comment>
<dbReference type="AlphaFoldDB" id="A0ABD2YXX4"/>
<name>A0ABD2YXX4_9GENT</name>
<proteinExistence type="predicted"/>
<sequence length="161" mass="18485">MSSIITSRIQLNPDCTEAKEQHKWVKTSKKVTKVENMLKKSEVINAQEIKVYHIICNLESLTQIGLIEDKLEKFLDKTDFYNVWKDLCKKLVALVQSHEAVRDLHKASQELKDVINFFDEVVTKMGVLCCLRACVVLFATTLHEILHHVAHKITVGLSHVF</sequence>
<gene>
    <name evidence="1" type="ORF">ACH5RR_030093</name>
</gene>
<dbReference type="Proteomes" id="UP001630127">
    <property type="component" value="Unassembled WGS sequence"/>
</dbReference>
<protein>
    <submittedName>
        <fullName evidence="1">Uncharacterized protein</fullName>
    </submittedName>
</protein>